<feature type="domain" description="Metallo-beta-lactamase" evidence="2">
    <location>
        <begin position="72"/>
        <end position="292"/>
    </location>
</feature>
<dbReference type="PATRIC" id="fig|243230.17.peg.3239"/>
<keyword evidence="4" id="KW-1185">Reference proteome</keyword>
<proteinExistence type="predicted"/>
<evidence type="ECO:0000259" key="2">
    <source>
        <dbReference type="SMART" id="SM00849"/>
    </source>
</evidence>
<dbReference type="InterPro" id="IPR050855">
    <property type="entry name" value="NDM-1-like"/>
</dbReference>
<dbReference type="InterPro" id="IPR001279">
    <property type="entry name" value="Metallo-B-lactamas"/>
</dbReference>
<dbReference type="AlphaFoldDB" id="Q9RYH0"/>
<sequence>MCLCQLSRRKKRPDDSDTQSAPGAVQGTGADYSGAVTASAASTVTHPTVTRHVTASGARIYTIGIRAFEHLGVNVFLVVVGDPQQPSYTALIDAGSSFDFSQQGLLDGLKRVREEYGEAWSWETLSRLVITHPHPDHVGGLPFVRTLTAAPVAAHALAAAVIEEPGRRAEAFKLGADAMLARLGVPEGEYAARLRRRAGNLMSPSGVKVETALQDGDTLDGLFTVLHTPGHDGAQICLRLDEVLLSADHLLPHNSPPLMPGWMLPGSGLGPYLAALDHIETLEGVDLALGSHDEPMPDWRGRVDFLRRRYDDKLRGVLGAASEPQTIYALTCAVNPRLRAAQALLLLDQTAALVEELVVRGELHETREQAADGERWTYQRA</sequence>
<dbReference type="KEGG" id="dra:DR_A0347"/>
<gene>
    <name evidence="3" type="ordered locus">DR_A0347</name>
</gene>
<dbReference type="HOGENOM" id="CLU_048478_0_2_0"/>
<dbReference type="STRING" id="243230.DR_A0347"/>
<dbReference type="OrthoDB" id="9761531at2"/>
<protein>
    <recommendedName>
        <fullName evidence="2">Metallo-beta-lactamase domain-containing protein</fullName>
    </recommendedName>
</protein>
<dbReference type="eggNOG" id="COG0491">
    <property type="taxonomic scope" value="Bacteria"/>
</dbReference>
<dbReference type="SMART" id="SM00849">
    <property type="entry name" value="Lactamase_B"/>
    <property type="match status" value="1"/>
</dbReference>
<dbReference type="Gene3D" id="3.60.15.10">
    <property type="entry name" value="Ribonuclease Z/Hydroxyacylglutathione hydrolase-like"/>
    <property type="match status" value="1"/>
</dbReference>
<dbReference type="PANTHER" id="PTHR42951:SF14">
    <property type="entry name" value="METALLO-BETA-LACTAMASE SUPERFAMILY PROTEIN"/>
    <property type="match status" value="1"/>
</dbReference>
<evidence type="ECO:0000256" key="1">
    <source>
        <dbReference type="SAM" id="MobiDB-lite"/>
    </source>
</evidence>
<dbReference type="Proteomes" id="UP000002524">
    <property type="component" value="Chromosome 2"/>
</dbReference>
<organism evidence="3 4">
    <name type="scientific">Deinococcus radiodurans (strain ATCC 13939 / DSM 20539 / JCM 16871 / CCUG 27074 / LMG 4051 / NBRC 15346 / NCIMB 9279 / VKM B-1422 / R1)</name>
    <dbReference type="NCBI Taxonomy" id="243230"/>
    <lineage>
        <taxon>Bacteria</taxon>
        <taxon>Thermotogati</taxon>
        <taxon>Deinococcota</taxon>
        <taxon>Deinococci</taxon>
        <taxon>Deinococcales</taxon>
        <taxon>Deinococcaceae</taxon>
        <taxon>Deinococcus</taxon>
    </lineage>
</organism>
<dbReference type="PIR" id="G75589">
    <property type="entry name" value="G75589"/>
</dbReference>
<reference evidence="3 4" key="1">
    <citation type="journal article" date="1999" name="Science">
        <title>Genome sequence of the radioresistant bacterium Deinococcus radiodurans R1.</title>
        <authorList>
            <person name="White O."/>
            <person name="Eisen J.A."/>
            <person name="Heidelberg J.F."/>
            <person name="Hickey E.K."/>
            <person name="Peterson J.D."/>
            <person name="Dodson R.J."/>
            <person name="Haft D.H."/>
            <person name="Gwinn M.L."/>
            <person name="Nelson W.C."/>
            <person name="Richardson D.L."/>
            <person name="Moffat K.S."/>
            <person name="Qin H."/>
            <person name="Jiang L."/>
            <person name="Pamphile W."/>
            <person name="Crosby M."/>
            <person name="Shen M."/>
            <person name="Vamathevan J.J."/>
            <person name="Lam P."/>
            <person name="McDonald L."/>
            <person name="Utterback T."/>
            <person name="Zalewski C."/>
            <person name="Makarova K.S."/>
            <person name="Aravind L."/>
            <person name="Daly M.J."/>
            <person name="Minton K.W."/>
            <person name="Fleischmann R.D."/>
            <person name="Ketchum K.A."/>
            <person name="Nelson K.E."/>
            <person name="Salzberg S."/>
            <person name="Smith H.O."/>
            <person name="Venter J.C."/>
            <person name="Fraser C.M."/>
        </authorList>
    </citation>
    <scope>NUCLEOTIDE SEQUENCE [LARGE SCALE GENOMIC DNA]</scope>
    <source>
        <strain evidence="4">ATCC 13939 / DSM 20539 / JCM 16871 / LMG 4051 / NBRC 15346 / NCIMB 9279 / R1 / VKM B-1422</strain>
    </source>
</reference>
<feature type="region of interest" description="Disordered" evidence="1">
    <location>
        <begin position="1"/>
        <end position="28"/>
    </location>
</feature>
<dbReference type="PaxDb" id="243230-DR_A0347"/>
<accession>Q9RYH0</accession>
<dbReference type="EMBL" id="AE001825">
    <property type="protein sequence ID" value="AAF12508.1"/>
    <property type="molecule type" value="Genomic_DNA"/>
</dbReference>
<dbReference type="InParanoid" id="Q9RYH0"/>
<evidence type="ECO:0000313" key="3">
    <source>
        <dbReference type="EMBL" id="AAF12508.1"/>
    </source>
</evidence>
<dbReference type="Pfam" id="PF00753">
    <property type="entry name" value="Lactamase_B"/>
    <property type="match status" value="1"/>
</dbReference>
<dbReference type="InterPro" id="IPR036866">
    <property type="entry name" value="RibonucZ/Hydroxyglut_hydro"/>
</dbReference>
<dbReference type="PANTHER" id="PTHR42951">
    <property type="entry name" value="METALLO-BETA-LACTAMASE DOMAIN-CONTAINING"/>
    <property type="match status" value="1"/>
</dbReference>
<name>Q9RYH0_DEIRA</name>
<evidence type="ECO:0000313" key="4">
    <source>
        <dbReference type="Proteomes" id="UP000002524"/>
    </source>
</evidence>
<dbReference type="EnsemblBacteria" id="AAF12508">
    <property type="protein sequence ID" value="AAF12508"/>
    <property type="gene ID" value="DR_A0347"/>
</dbReference>
<dbReference type="SUPFAM" id="SSF56281">
    <property type="entry name" value="Metallo-hydrolase/oxidoreductase"/>
    <property type="match status" value="1"/>
</dbReference>